<feature type="domain" description="Cryptic POLO box 2 (CPB2)" evidence="12">
    <location>
        <begin position="486"/>
        <end position="598"/>
    </location>
</feature>
<evidence type="ECO:0000259" key="10">
    <source>
        <dbReference type="PROSITE" id="PS50011"/>
    </source>
</evidence>
<dbReference type="AlphaFoldDB" id="A0A1D1V5C6"/>
<keyword evidence="5" id="KW-0418">Kinase</keyword>
<evidence type="ECO:0000313" key="14">
    <source>
        <dbReference type="Proteomes" id="UP000186922"/>
    </source>
</evidence>
<dbReference type="PROSITE" id="PS00108">
    <property type="entry name" value="PROTEIN_KINASE_ST"/>
    <property type="match status" value="1"/>
</dbReference>
<dbReference type="PROSITE" id="PS50011">
    <property type="entry name" value="PROTEIN_KINASE_DOM"/>
    <property type="match status" value="1"/>
</dbReference>
<evidence type="ECO:0000256" key="7">
    <source>
        <dbReference type="ARBA" id="ARBA00030429"/>
    </source>
</evidence>
<dbReference type="Gene3D" id="1.10.510.10">
    <property type="entry name" value="Transferase(Phosphotransferase) domain 1"/>
    <property type="match status" value="1"/>
</dbReference>
<dbReference type="InterPro" id="IPR011009">
    <property type="entry name" value="Kinase-like_dom_sf"/>
</dbReference>
<dbReference type="STRING" id="947166.A0A1D1V5C6"/>
<feature type="region of interest" description="Disordered" evidence="9">
    <location>
        <begin position="1"/>
        <end position="27"/>
    </location>
</feature>
<dbReference type="SUPFAM" id="SSF56112">
    <property type="entry name" value="Protein kinase-like (PK-like)"/>
    <property type="match status" value="1"/>
</dbReference>
<comment type="caution">
    <text evidence="13">The sequence shown here is derived from an EMBL/GenBank/DDBJ whole genome shotgun (WGS) entry which is preliminary data.</text>
</comment>
<feature type="compositionally biased region" description="Basic and acidic residues" evidence="9">
    <location>
        <begin position="594"/>
        <end position="607"/>
    </location>
</feature>
<dbReference type="InterPro" id="IPR033698">
    <property type="entry name" value="POLO_box_Plk4_2"/>
</dbReference>
<evidence type="ECO:0000256" key="5">
    <source>
        <dbReference type="ARBA" id="ARBA00022777"/>
    </source>
</evidence>
<dbReference type="GO" id="GO:0005634">
    <property type="term" value="C:nucleus"/>
    <property type="evidence" value="ECO:0007669"/>
    <property type="project" value="TreeGrafter"/>
</dbReference>
<keyword evidence="2" id="KW-0723">Serine/threonine-protein kinase</keyword>
<dbReference type="OrthoDB" id="20524at2759"/>
<evidence type="ECO:0000256" key="3">
    <source>
        <dbReference type="ARBA" id="ARBA00022679"/>
    </source>
</evidence>
<dbReference type="InterPro" id="IPR047108">
    <property type="entry name" value="Plk4-like_POLO_box_2_sf"/>
</dbReference>
<feature type="domain" description="Cryptic POLO box 1 (CPB1)" evidence="11">
    <location>
        <begin position="364"/>
        <end position="485"/>
    </location>
</feature>
<dbReference type="SMART" id="SM00220">
    <property type="entry name" value="S_TKc"/>
    <property type="match status" value="1"/>
</dbReference>
<dbReference type="GO" id="GO:0005737">
    <property type="term" value="C:cytoplasm"/>
    <property type="evidence" value="ECO:0007669"/>
    <property type="project" value="UniProtKB-SubCell"/>
</dbReference>
<gene>
    <name evidence="13" type="primary">RvY_06589-1</name>
    <name evidence="13" type="synonym">RvY_06589.1</name>
    <name evidence="13" type="ORF">RvY_06589</name>
</gene>
<dbReference type="InterPro" id="IPR000719">
    <property type="entry name" value="Prot_kinase_dom"/>
</dbReference>
<accession>A0A1D1V5C6</accession>
<evidence type="ECO:0000313" key="13">
    <source>
        <dbReference type="EMBL" id="GAU94887.1"/>
    </source>
</evidence>
<reference evidence="13 14" key="1">
    <citation type="journal article" date="2016" name="Nat. Commun.">
        <title>Extremotolerant tardigrade genome and improved radiotolerance of human cultured cells by tardigrade-unique protein.</title>
        <authorList>
            <person name="Hashimoto T."/>
            <person name="Horikawa D.D."/>
            <person name="Saito Y."/>
            <person name="Kuwahara H."/>
            <person name="Kozuka-Hata H."/>
            <person name="Shin-I T."/>
            <person name="Minakuchi Y."/>
            <person name="Ohishi K."/>
            <person name="Motoyama A."/>
            <person name="Aizu T."/>
            <person name="Enomoto A."/>
            <person name="Kondo K."/>
            <person name="Tanaka S."/>
            <person name="Hara Y."/>
            <person name="Koshikawa S."/>
            <person name="Sagara H."/>
            <person name="Miura T."/>
            <person name="Yokobori S."/>
            <person name="Miyagawa K."/>
            <person name="Suzuki Y."/>
            <person name="Kubo T."/>
            <person name="Oyama M."/>
            <person name="Kohara Y."/>
            <person name="Fujiyama A."/>
            <person name="Arakawa K."/>
            <person name="Katayama T."/>
            <person name="Toyoda A."/>
            <person name="Kunieda T."/>
        </authorList>
    </citation>
    <scope>NUCLEOTIDE SEQUENCE [LARGE SCALE GENOMIC DNA]</scope>
    <source>
        <strain evidence="13 14">YOKOZUNA-1</strain>
    </source>
</reference>
<evidence type="ECO:0000256" key="2">
    <source>
        <dbReference type="ARBA" id="ARBA00022527"/>
    </source>
</evidence>
<dbReference type="GO" id="GO:0004674">
    <property type="term" value="F:protein serine/threonine kinase activity"/>
    <property type="evidence" value="ECO:0007669"/>
    <property type="project" value="UniProtKB-KW"/>
</dbReference>
<name>A0A1D1V5C6_RAMVA</name>
<dbReference type="PROSITE" id="PS51985">
    <property type="entry name" value="CPB2"/>
    <property type="match status" value="1"/>
</dbReference>
<dbReference type="Pfam" id="PF00069">
    <property type="entry name" value="Pkinase"/>
    <property type="match status" value="1"/>
</dbReference>
<feature type="domain" description="Protein kinase" evidence="10">
    <location>
        <begin position="16"/>
        <end position="284"/>
    </location>
</feature>
<dbReference type="PANTHER" id="PTHR24345:SF91">
    <property type="entry name" value="SERINE_THREONINE-PROTEIN KINASE PLK4"/>
    <property type="match status" value="1"/>
</dbReference>
<evidence type="ECO:0000256" key="9">
    <source>
        <dbReference type="SAM" id="MobiDB-lite"/>
    </source>
</evidence>
<dbReference type="GO" id="GO:0005524">
    <property type="term" value="F:ATP binding"/>
    <property type="evidence" value="ECO:0007669"/>
    <property type="project" value="UniProtKB-KW"/>
</dbReference>
<feature type="region of interest" description="Disordered" evidence="9">
    <location>
        <begin position="327"/>
        <end position="372"/>
    </location>
</feature>
<evidence type="ECO:0000256" key="1">
    <source>
        <dbReference type="ARBA" id="ARBA00004496"/>
    </source>
</evidence>
<dbReference type="InterPro" id="IPR046437">
    <property type="entry name" value="Ser_Thr-PK_POLO_box_1_sf"/>
</dbReference>
<evidence type="ECO:0000256" key="4">
    <source>
        <dbReference type="ARBA" id="ARBA00022741"/>
    </source>
</evidence>
<comment type="subcellular location">
    <subcellularLocation>
        <location evidence="1">Cytoplasm</location>
    </subcellularLocation>
</comment>
<feature type="compositionally biased region" description="Acidic residues" evidence="9">
    <location>
        <begin position="1"/>
        <end position="14"/>
    </location>
</feature>
<dbReference type="PANTHER" id="PTHR24345">
    <property type="entry name" value="SERINE/THREONINE-PROTEIN KINASE PLK"/>
    <property type="match status" value="1"/>
</dbReference>
<dbReference type="Proteomes" id="UP000186922">
    <property type="component" value="Unassembled WGS sequence"/>
</dbReference>
<keyword evidence="6" id="KW-0067">ATP-binding</keyword>
<dbReference type="Gene3D" id="3.30.1120.120">
    <property type="match status" value="1"/>
</dbReference>
<dbReference type="Pfam" id="PF18190">
    <property type="entry name" value="Plk4_PB1"/>
    <property type="match status" value="1"/>
</dbReference>
<dbReference type="InterPro" id="IPR033699">
    <property type="entry name" value="POLO_box_Plk4_1"/>
</dbReference>
<feature type="region of interest" description="Disordered" evidence="9">
    <location>
        <begin position="594"/>
        <end position="613"/>
    </location>
</feature>
<protein>
    <recommendedName>
        <fullName evidence="8">Serine/threonine-protein kinase SAK</fullName>
    </recommendedName>
    <alternativeName>
        <fullName evidence="7">Serine/threonine-protein kinase Sak</fullName>
    </alternativeName>
</protein>
<keyword evidence="4" id="KW-0547">Nucleotide-binding</keyword>
<organism evidence="13 14">
    <name type="scientific">Ramazzottius varieornatus</name>
    <name type="common">Water bear</name>
    <name type="synonym">Tardigrade</name>
    <dbReference type="NCBI Taxonomy" id="947166"/>
    <lineage>
        <taxon>Eukaryota</taxon>
        <taxon>Metazoa</taxon>
        <taxon>Ecdysozoa</taxon>
        <taxon>Tardigrada</taxon>
        <taxon>Eutardigrada</taxon>
        <taxon>Parachela</taxon>
        <taxon>Hypsibioidea</taxon>
        <taxon>Ramazzottiidae</taxon>
        <taxon>Ramazzottius</taxon>
    </lineage>
</organism>
<keyword evidence="14" id="KW-1185">Reference proteome</keyword>
<feature type="compositionally biased region" description="Polar residues" evidence="9">
    <location>
        <begin position="341"/>
        <end position="355"/>
    </location>
</feature>
<evidence type="ECO:0000256" key="8">
    <source>
        <dbReference type="ARBA" id="ARBA00030924"/>
    </source>
</evidence>
<proteinExistence type="predicted"/>
<dbReference type="Gene3D" id="3.30.1120.130">
    <property type="match status" value="1"/>
</dbReference>
<dbReference type="InterPro" id="IPR008271">
    <property type="entry name" value="Ser/Thr_kinase_AS"/>
</dbReference>
<dbReference type="PROSITE" id="PS51984">
    <property type="entry name" value="CPB1"/>
    <property type="match status" value="1"/>
</dbReference>
<evidence type="ECO:0000259" key="12">
    <source>
        <dbReference type="PROSITE" id="PS51985"/>
    </source>
</evidence>
<evidence type="ECO:0000256" key="6">
    <source>
        <dbReference type="ARBA" id="ARBA00022840"/>
    </source>
</evidence>
<sequence>MEDTESSCEQDSIDQYDLGQHKGAGSSGRVFRGLSKLQHGREVAIKQIDKHASKVSANGAMDRLRNEITLHSQLIHPFIVTYEKQFQDSHYHYIVMELCEEDLETFVNRRKMSRSVLSTEHIRILFEQIVQAVRYLHDYKIVHRDLKPKNILLTHNAQTAKICDFGFARQLATNADADSSEICGTPPYMDPQPPSKHRRIHESLDIWSLGAILYFMATSEQIVPASELLRDPKQLSATLEVVRNWNFNFRAVKDKQMKNLIEKMLDKDPSKRPTAEQILKEPFFGSEPEASSLVSSFDSGHGSLNRSNSSFNSSNLSSASNFSSRSGLASGYPSSPGRPFSTINESVVSSKSRTASRADKMPSEPITITKPLNAANLRPQRCRGPDAYYTILESHEILLEVVQQSWSSVIAKTVLISADGQTMLEYLPKAGDVVYASKSVPSSYGIVQQEYSVEELMAHSNRRTLHVQILLYKEATRFVDSVRSKTTKLRIDTDKARVKLMSNEPPNFESLFHDRGIKIIEKSKGDFEIRDPKDVDNRALKSCLSPPPQYHQEWEHHKLCKEYLLENERLLNELSWKFPALVVKASGSGRRLDICRQPEKTPPDERSYAGTLR</sequence>
<keyword evidence="3" id="KW-0808">Transferase</keyword>
<dbReference type="EMBL" id="BDGG01000003">
    <property type="protein sequence ID" value="GAU94887.1"/>
    <property type="molecule type" value="Genomic_DNA"/>
</dbReference>
<evidence type="ECO:0000259" key="11">
    <source>
        <dbReference type="PROSITE" id="PS51984"/>
    </source>
</evidence>